<feature type="transmembrane region" description="Helical" evidence="8">
    <location>
        <begin position="235"/>
        <end position="258"/>
    </location>
</feature>
<organism evidence="10 11">
    <name type="scientific">Corynebacterium canis</name>
    <dbReference type="NCBI Taxonomy" id="679663"/>
    <lineage>
        <taxon>Bacteria</taxon>
        <taxon>Bacillati</taxon>
        <taxon>Actinomycetota</taxon>
        <taxon>Actinomycetes</taxon>
        <taxon>Mycobacteriales</taxon>
        <taxon>Corynebacteriaceae</taxon>
        <taxon>Corynebacterium</taxon>
    </lineage>
</organism>
<keyword evidence="6 8" id="KW-1133">Transmembrane helix</keyword>
<dbReference type="AlphaFoldDB" id="A0A5C5U0B8"/>
<reference evidence="10 11" key="1">
    <citation type="submission" date="2019-08" db="EMBL/GenBank/DDBJ databases">
        <authorList>
            <person name="Lei W."/>
        </authorList>
    </citation>
    <scope>NUCLEOTIDE SEQUENCE [LARGE SCALE GENOMIC DNA]</scope>
    <source>
        <strain evidence="10 11">CCUG 58627</strain>
    </source>
</reference>
<dbReference type="PANTHER" id="PTHR30294">
    <property type="entry name" value="MEMBRANE COMPONENT OF ABC TRANSPORTER YHHJ-RELATED"/>
    <property type="match status" value="1"/>
</dbReference>
<dbReference type="GO" id="GO:0140359">
    <property type="term" value="F:ABC-type transporter activity"/>
    <property type="evidence" value="ECO:0007669"/>
    <property type="project" value="InterPro"/>
</dbReference>
<dbReference type="GO" id="GO:0005886">
    <property type="term" value="C:plasma membrane"/>
    <property type="evidence" value="ECO:0007669"/>
    <property type="project" value="UniProtKB-SubCell"/>
</dbReference>
<dbReference type="InterPro" id="IPR051449">
    <property type="entry name" value="ABC-2_transporter_component"/>
</dbReference>
<dbReference type="InterPro" id="IPR047817">
    <property type="entry name" value="ABC2_TM_bact-type"/>
</dbReference>
<comment type="similarity">
    <text evidence="2">Belongs to the ABC-2 integral membrane protein family.</text>
</comment>
<dbReference type="OrthoDB" id="9776218at2"/>
<evidence type="ECO:0000256" key="5">
    <source>
        <dbReference type="ARBA" id="ARBA00022692"/>
    </source>
</evidence>
<dbReference type="PANTHER" id="PTHR30294:SF29">
    <property type="entry name" value="MULTIDRUG ABC TRANSPORTER PERMEASE YBHS-RELATED"/>
    <property type="match status" value="1"/>
</dbReference>
<proteinExistence type="inferred from homology"/>
<dbReference type="Pfam" id="PF12698">
    <property type="entry name" value="ABC2_membrane_3"/>
    <property type="match status" value="1"/>
</dbReference>
<keyword evidence="3" id="KW-0813">Transport</keyword>
<dbReference type="EMBL" id="VOHM01000034">
    <property type="protein sequence ID" value="TWT19022.1"/>
    <property type="molecule type" value="Genomic_DNA"/>
</dbReference>
<feature type="transmembrane region" description="Helical" evidence="8">
    <location>
        <begin position="358"/>
        <end position="378"/>
    </location>
</feature>
<evidence type="ECO:0000256" key="1">
    <source>
        <dbReference type="ARBA" id="ARBA00004651"/>
    </source>
</evidence>
<feature type="transmembrane region" description="Helical" evidence="8">
    <location>
        <begin position="270"/>
        <end position="292"/>
    </location>
</feature>
<name>A0A5C5U0B8_9CORY</name>
<evidence type="ECO:0000256" key="8">
    <source>
        <dbReference type="SAM" id="Phobius"/>
    </source>
</evidence>
<evidence type="ECO:0000313" key="10">
    <source>
        <dbReference type="EMBL" id="TWT19022.1"/>
    </source>
</evidence>
<evidence type="ECO:0000256" key="6">
    <source>
        <dbReference type="ARBA" id="ARBA00022989"/>
    </source>
</evidence>
<dbReference type="RefSeq" id="WP_146325531.1">
    <property type="nucleotide sequence ID" value="NZ_BAABLR010000013.1"/>
</dbReference>
<dbReference type="Proteomes" id="UP000320791">
    <property type="component" value="Unassembled WGS sequence"/>
</dbReference>
<evidence type="ECO:0000256" key="7">
    <source>
        <dbReference type="ARBA" id="ARBA00023136"/>
    </source>
</evidence>
<dbReference type="PROSITE" id="PS51012">
    <property type="entry name" value="ABC_TM2"/>
    <property type="match status" value="1"/>
</dbReference>
<dbReference type="InterPro" id="IPR013525">
    <property type="entry name" value="ABC2_TM"/>
</dbReference>
<sequence length="391" mass="42764">MKAMIIKEIRELARDRRTLGLLIIIPLLLLIVFTYAANFSVDKTDVLVAGPGAQHTKTILDNNESAQERFNITKVDTAVTKEDIHGLLQDRTYNAVIYAETPDSEHEALSAHNHIYIDGSLLFSAQSAQQAWIRAIIEDGRAKLTEARDALAETPPTPGGQRPQLPSTIESLDLDQVSTVMFNPELKTSWVLVPGLIGLILTFIGVIITSIGLVREREAGTLEQLAVMPLRPFAIILGKILPYFFMALFDIVLITFVATKLFEVPFEGSIWRFAVVAVLFLFVVLGLGILISSISQTTGQAIQLAIMTVLPQTLLSGLIFPLDAMAVGVRWISYILPLTWFNNAAQGIMLRATSLDQIASSVGVLSLMAVVIFGAATLRMRAILRNGGATR</sequence>
<feature type="transmembrane region" description="Helical" evidence="8">
    <location>
        <begin position="190"/>
        <end position="214"/>
    </location>
</feature>
<keyword evidence="7 8" id="KW-0472">Membrane</keyword>
<comment type="caution">
    <text evidence="10">The sequence shown here is derived from an EMBL/GenBank/DDBJ whole genome shotgun (WGS) entry which is preliminary data.</text>
</comment>
<evidence type="ECO:0000259" key="9">
    <source>
        <dbReference type="PROSITE" id="PS51012"/>
    </source>
</evidence>
<gene>
    <name evidence="10" type="ORF">FRX94_11725</name>
</gene>
<comment type="subcellular location">
    <subcellularLocation>
        <location evidence="1">Cell membrane</location>
        <topology evidence="1">Multi-pass membrane protein</topology>
    </subcellularLocation>
</comment>
<evidence type="ECO:0000256" key="3">
    <source>
        <dbReference type="ARBA" id="ARBA00022448"/>
    </source>
</evidence>
<feature type="transmembrane region" description="Helical" evidence="8">
    <location>
        <begin position="21"/>
        <end position="41"/>
    </location>
</feature>
<evidence type="ECO:0000313" key="11">
    <source>
        <dbReference type="Proteomes" id="UP000320791"/>
    </source>
</evidence>
<feature type="domain" description="ABC transmembrane type-2" evidence="9">
    <location>
        <begin position="154"/>
        <end position="383"/>
    </location>
</feature>
<accession>A0A5C5U0B8</accession>
<evidence type="ECO:0000256" key="4">
    <source>
        <dbReference type="ARBA" id="ARBA00022475"/>
    </source>
</evidence>
<protein>
    <submittedName>
        <fullName evidence="10">ABC transporter permease</fullName>
    </submittedName>
</protein>
<keyword evidence="5 8" id="KW-0812">Transmembrane</keyword>
<keyword evidence="4" id="KW-1003">Cell membrane</keyword>
<evidence type="ECO:0000256" key="2">
    <source>
        <dbReference type="ARBA" id="ARBA00007783"/>
    </source>
</evidence>
<keyword evidence="11" id="KW-1185">Reference proteome</keyword>
<feature type="transmembrane region" description="Helical" evidence="8">
    <location>
        <begin position="304"/>
        <end position="332"/>
    </location>
</feature>